<feature type="domain" description="Aldehyde ferredoxin oxidoreductase N-terminal" evidence="1">
    <location>
        <begin position="3"/>
        <end position="49"/>
    </location>
</feature>
<dbReference type="InterPro" id="IPR013983">
    <property type="entry name" value="Ald_Fedxn_OxRdtase_N"/>
</dbReference>
<dbReference type="EMBL" id="BARU01049263">
    <property type="protein sequence ID" value="GAH91802.1"/>
    <property type="molecule type" value="Genomic_DNA"/>
</dbReference>
<dbReference type="InterPro" id="IPR051919">
    <property type="entry name" value="W-dependent_AOR"/>
</dbReference>
<dbReference type="PANTHER" id="PTHR30038">
    <property type="entry name" value="ALDEHYDE FERREDOXIN OXIDOREDUCTASE"/>
    <property type="match status" value="1"/>
</dbReference>
<comment type="caution">
    <text evidence="2">The sequence shown here is derived from an EMBL/GenBank/DDBJ whole genome shotgun (WGS) entry which is preliminary data.</text>
</comment>
<gene>
    <name evidence="2" type="ORF">S03H2_72654</name>
</gene>
<feature type="non-terminal residue" evidence="2">
    <location>
        <position position="50"/>
    </location>
</feature>
<protein>
    <recommendedName>
        <fullName evidence="1">Aldehyde ferredoxin oxidoreductase N-terminal domain-containing protein</fullName>
    </recommendedName>
</protein>
<organism evidence="2">
    <name type="scientific">marine sediment metagenome</name>
    <dbReference type="NCBI Taxonomy" id="412755"/>
    <lineage>
        <taxon>unclassified sequences</taxon>
        <taxon>metagenomes</taxon>
        <taxon>ecological metagenomes</taxon>
    </lineage>
</organism>
<dbReference type="GO" id="GO:0051536">
    <property type="term" value="F:iron-sulfur cluster binding"/>
    <property type="evidence" value="ECO:0007669"/>
    <property type="project" value="InterPro"/>
</dbReference>
<proteinExistence type="predicted"/>
<name>X1JCT5_9ZZZZ</name>
<dbReference type="SUPFAM" id="SSF56228">
    <property type="entry name" value="Aldehyde ferredoxin oxidoreductase, N-terminal domain"/>
    <property type="match status" value="1"/>
</dbReference>
<evidence type="ECO:0000259" key="1">
    <source>
        <dbReference type="Pfam" id="PF02730"/>
    </source>
</evidence>
<sequence>NKVDGIVVYGSSKIPVYIIISEDNVQIKNASHLWGKDTYETYEILNKEVG</sequence>
<dbReference type="Pfam" id="PF02730">
    <property type="entry name" value="AFOR_N"/>
    <property type="match status" value="1"/>
</dbReference>
<reference evidence="2" key="1">
    <citation type="journal article" date="2014" name="Front. Microbiol.">
        <title>High frequency of phylogenetically diverse reductive dehalogenase-homologous genes in deep subseafloor sedimentary metagenomes.</title>
        <authorList>
            <person name="Kawai M."/>
            <person name="Futagami T."/>
            <person name="Toyoda A."/>
            <person name="Takaki Y."/>
            <person name="Nishi S."/>
            <person name="Hori S."/>
            <person name="Arai W."/>
            <person name="Tsubouchi T."/>
            <person name="Morono Y."/>
            <person name="Uchiyama I."/>
            <person name="Ito T."/>
            <person name="Fujiyama A."/>
            <person name="Inagaki F."/>
            <person name="Takami H."/>
        </authorList>
    </citation>
    <scope>NUCLEOTIDE SEQUENCE</scope>
    <source>
        <strain evidence="2">Expedition CK06-06</strain>
    </source>
</reference>
<dbReference type="Gene3D" id="3.60.9.10">
    <property type="entry name" value="Aldehyde ferredoxin oxidoreductase, N-terminal domain"/>
    <property type="match status" value="1"/>
</dbReference>
<dbReference type="GO" id="GO:0016625">
    <property type="term" value="F:oxidoreductase activity, acting on the aldehyde or oxo group of donors, iron-sulfur protein as acceptor"/>
    <property type="evidence" value="ECO:0007669"/>
    <property type="project" value="InterPro"/>
</dbReference>
<feature type="non-terminal residue" evidence="2">
    <location>
        <position position="1"/>
    </location>
</feature>
<dbReference type="InterPro" id="IPR036503">
    <property type="entry name" value="Ald_Fedxn_OxRdtase_N_sf"/>
</dbReference>
<dbReference type="PANTHER" id="PTHR30038:SF0">
    <property type="entry name" value="TUNGSTEN-CONTAINING ALDEHYDE FERREDOXIN OXIDOREDUCTASE"/>
    <property type="match status" value="1"/>
</dbReference>
<dbReference type="AlphaFoldDB" id="X1JCT5"/>
<accession>X1JCT5</accession>
<evidence type="ECO:0000313" key="2">
    <source>
        <dbReference type="EMBL" id="GAH91802.1"/>
    </source>
</evidence>